<gene>
    <name evidence="1" type="ORF">BN2614_LOCUS8</name>
</gene>
<dbReference type="EMBL" id="CYRY02043174">
    <property type="protein sequence ID" value="VCX37362.1"/>
    <property type="molecule type" value="Genomic_DNA"/>
</dbReference>
<evidence type="ECO:0000313" key="1">
    <source>
        <dbReference type="EMBL" id="VCX37362.1"/>
    </source>
</evidence>
<name>A0A9X9M5R7_GULGU</name>
<comment type="caution">
    <text evidence="1">The sequence shown here is derived from an EMBL/GenBank/DDBJ whole genome shotgun (WGS) entry which is preliminary data.</text>
</comment>
<accession>A0A9X9M5R7</accession>
<evidence type="ECO:0000313" key="2">
    <source>
        <dbReference type="Proteomes" id="UP000269945"/>
    </source>
</evidence>
<organism evidence="1 2">
    <name type="scientific">Gulo gulo</name>
    <name type="common">Wolverine</name>
    <name type="synonym">Gluton</name>
    <dbReference type="NCBI Taxonomy" id="48420"/>
    <lineage>
        <taxon>Eukaryota</taxon>
        <taxon>Metazoa</taxon>
        <taxon>Chordata</taxon>
        <taxon>Craniata</taxon>
        <taxon>Vertebrata</taxon>
        <taxon>Euteleostomi</taxon>
        <taxon>Mammalia</taxon>
        <taxon>Eutheria</taxon>
        <taxon>Laurasiatheria</taxon>
        <taxon>Carnivora</taxon>
        <taxon>Caniformia</taxon>
        <taxon>Musteloidea</taxon>
        <taxon>Mustelidae</taxon>
        <taxon>Guloninae</taxon>
        <taxon>Gulo</taxon>
    </lineage>
</organism>
<proteinExistence type="predicted"/>
<reference evidence="1 2" key="1">
    <citation type="submission" date="2018-10" db="EMBL/GenBank/DDBJ databases">
        <authorList>
            <person name="Ekblom R."/>
            <person name="Jareborg N."/>
        </authorList>
    </citation>
    <scope>NUCLEOTIDE SEQUENCE [LARGE SCALE GENOMIC DNA]</scope>
    <source>
        <tissue evidence="1">Muscle</tissue>
    </source>
</reference>
<dbReference type="AlphaFoldDB" id="A0A9X9M5R7"/>
<protein>
    <submittedName>
        <fullName evidence="1">Uncharacterized protein</fullName>
    </submittedName>
</protein>
<keyword evidence="2" id="KW-1185">Reference proteome</keyword>
<sequence length="152" mass="16292">MGIPGPWLTRPQCPLRTQSCQIRGLLRPILRDGKATGGPGLDWQSPALWHLTPGCCLQGSWVVPWAGPADCSEPFPRSQPAQPPSIAVSRLGLCCVPQGADLPGAWAWACPPRSSGRLLSDSQRGAKPRMTPTVFRAKGQAAQTCTERLQVC</sequence>
<dbReference type="Proteomes" id="UP000269945">
    <property type="component" value="Unassembled WGS sequence"/>
</dbReference>